<evidence type="ECO:0000256" key="4">
    <source>
        <dbReference type="ARBA" id="ARBA00022741"/>
    </source>
</evidence>
<evidence type="ECO:0000256" key="3">
    <source>
        <dbReference type="ARBA" id="ARBA00022679"/>
    </source>
</evidence>
<dbReference type="STRING" id="375574.GCA_001418035_00444"/>
<organism evidence="9 10">
    <name type="scientific">Gulbenkiania indica</name>
    <dbReference type="NCBI Taxonomy" id="375574"/>
    <lineage>
        <taxon>Bacteria</taxon>
        <taxon>Pseudomonadati</taxon>
        <taxon>Pseudomonadota</taxon>
        <taxon>Betaproteobacteria</taxon>
        <taxon>Neisseriales</taxon>
        <taxon>Chromobacteriaceae</taxon>
        <taxon>Gulbenkiania</taxon>
    </lineage>
</organism>
<dbReference type="Gene3D" id="3.30.565.10">
    <property type="entry name" value="Histidine kinase-like ATPase, C-terminal domain"/>
    <property type="match status" value="1"/>
</dbReference>
<dbReference type="Proteomes" id="UP000243535">
    <property type="component" value="Unassembled WGS sequence"/>
</dbReference>
<dbReference type="EC" id="2.7.13.3" evidence="2"/>
<dbReference type="Pfam" id="PF02518">
    <property type="entry name" value="HATPase_c"/>
    <property type="match status" value="1"/>
</dbReference>
<comment type="catalytic activity">
    <reaction evidence="1">
        <text>ATP + protein L-histidine = ADP + protein N-phospho-L-histidine.</text>
        <dbReference type="EC" id="2.7.13.3"/>
    </reaction>
</comment>
<keyword evidence="4" id="KW-0547">Nucleotide-binding</keyword>
<dbReference type="InterPro" id="IPR005467">
    <property type="entry name" value="His_kinase_dom"/>
</dbReference>
<evidence type="ECO:0000259" key="8">
    <source>
        <dbReference type="PROSITE" id="PS50109"/>
    </source>
</evidence>
<feature type="transmembrane region" description="Helical" evidence="7">
    <location>
        <begin position="156"/>
        <end position="181"/>
    </location>
</feature>
<feature type="transmembrane region" description="Helical" evidence="7">
    <location>
        <begin position="115"/>
        <end position="144"/>
    </location>
</feature>
<dbReference type="AlphaFoldDB" id="A0A0K6GSU2"/>
<name>A0A0K6GSU2_9NEIS</name>
<dbReference type="PROSITE" id="PS50109">
    <property type="entry name" value="HIS_KIN"/>
    <property type="match status" value="1"/>
</dbReference>
<evidence type="ECO:0000256" key="5">
    <source>
        <dbReference type="ARBA" id="ARBA00022777"/>
    </source>
</evidence>
<feature type="transmembrane region" description="Helical" evidence="7">
    <location>
        <begin position="26"/>
        <end position="47"/>
    </location>
</feature>
<keyword evidence="7" id="KW-1133">Transmembrane helix</keyword>
<evidence type="ECO:0000313" key="10">
    <source>
        <dbReference type="Proteomes" id="UP000243535"/>
    </source>
</evidence>
<dbReference type="InterPro" id="IPR050980">
    <property type="entry name" value="2C_sensor_his_kinase"/>
</dbReference>
<dbReference type="InterPro" id="IPR003594">
    <property type="entry name" value="HATPase_dom"/>
</dbReference>
<gene>
    <name evidence="9" type="ORF">Ga0061063_0646</name>
</gene>
<sequence>MLLPMSVTDALATSSPMHALARLGRLRWGALLLALLMLAACAVAGVALPWLGVLQALLTLALVNGVLEWGARRGQPPQRLVRVGLLADVVVLSELLVLTGGAANPMATLYLLPVLFAALLVPGGGFAWLLAGLAASLYGLLFFWHLPWPTAGGDAAYAFSLHLGGMWLTFAVSAFLLAGFVSRLAQQLAEERAALASAREALLRDEQLVALGVQAAAAAHALSTPLNTLTLLVDEWDPAAPAPEQAADLNVMRTQLATCRTALSRLKEGAETEARPAGLHGLLQLRLAAWRALRPEVALETTLPAGEGPAVSVPPAFWPAFYNLLNNAAEAAGTAPVVVDAAWQAGWLTLDITNTHGSFDPARLARAGLTPLESSKPAGLGLGVLLTHATLSRLGGHLALVNRPEGGVVARVRLPLPERRQE</sequence>
<dbReference type="PANTHER" id="PTHR44936">
    <property type="entry name" value="SENSOR PROTEIN CREC"/>
    <property type="match status" value="1"/>
</dbReference>
<proteinExistence type="predicted"/>
<keyword evidence="5 9" id="KW-0418">Kinase</keyword>
<keyword evidence="3" id="KW-0808">Transferase</keyword>
<accession>A0A0K6GSU2</accession>
<protein>
    <recommendedName>
        <fullName evidence="2">histidine kinase</fullName>
        <ecNumber evidence="2">2.7.13.3</ecNumber>
    </recommendedName>
</protein>
<keyword evidence="7" id="KW-0812">Transmembrane</keyword>
<feature type="domain" description="Histidine kinase" evidence="8">
    <location>
        <begin position="217"/>
        <end position="418"/>
    </location>
</feature>
<reference evidence="10" key="1">
    <citation type="submission" date="2015-08" db="EMBL/GenBank/DDBJ databases">
        <authorList>
            <person name="Varghese N."/>
        </authorList>
    </citation>
    <scope>NUCLEOTIDE SEQUENCE [LARGE SCALE GENOMIC DNA]</scope>
    <source>
        <strain evidence="10">DSM 17901</strain>
    </source>
</reference>
<evidence type="ECO:0000256" key="6">
    <source>
        <dbReference type="ARBA" id="ARBA00022840"/>
    </source>
</evidence>
<dbReference type="GO" id="GO:0005524">
    <property type="term" value="F:ATP binding"/>
    <property type="evidence" value="ECO:0007669"/>
    <property type="project" value="UniProtKB-KW"/>
</dbReference>
<keyword evidence="7" id="KW-0472">Membrane</keyword>
<dbReference type="SUPFAM" id="SSF55874">
    <property type="entry name" value="ATPase domain of HSP90 chaperone/DNA topoisomerase II/histidine kinase"/>
    <property type="match status" value="1"/>
</dbReference>
<dbReference type="GO" id="GO:0005886">
    <property type="term" value="C:plasma membrane"/>
    <property type="evidence" value="ECO:0007669"/>
    <property type="project" value="TreeGrafter"/>
</dbReference>
<dbReference type="GO" id="GO:0000155">
    <property type="term" value="F:phosphorelay sensor kinase activity"/>
    <property type="evidence" value="ECO:0007669"/>
    <property type="project" value="TreeGrafter"/>
</dbReference>
<evidence type="ECO:0000256" key="7">
    <source>
        <dbReference type="SAM" id="Phobius"/>
    </source>
</evidence>
<keyword evidence="10" id="KW-1185">Reference proteome</keyword>
<keyword evidence="6" id="KW-0067">ATP-binding</keyword>
<evidence type="ECO:0000256" key="2">
    <source>
        <dbReference type="ARBA" id="ARBA00012438"/>
    </source>
</evidence>
<evidence type="ECO:0000256" key="1">
    <source>
        <dbReference type="ARBA" id="ARBA00000085"/>
    </source>
</evidence>
<evidence type="ECO:0000313" key="9">
    <source>
        <dbReference type="EMBL" id="CUA81800.1"/>
    </source>
</evidence>
<dbReference type="Pfam" id="PF25323">
    <property type="entry name" value="6TM_PilS"/>
    <property type="match status" value="1"/>
</dbReference>
<dbReference type="EMBL" id="CYHA01000001">
    <property type="protein sequence ID" value="CUA81800.1"/>
    <property type="molecule type" value="Genomic_DNA"/>
</dbReference>
<dbReference type="PANTHER" id="PTHR44936:SF10">
    <property type="entry name" value="SENSOR PROTEIN RSTB"/>
    <property type="match status" value="1"/>
</dbReference>
<dbReference type="InterPro" id="IPR036890">
    <property type="entry name" value="HATPase_C_sf"/>
</dbReference>